<dbReference type="Proteomes" id="UP000325081">
    <property type="component" value="Unassembled WGS sequence"/>
</dbReference>
<evidence type="ECO:0000313" key="3">
    <source>
        <dbReference type="Proteomes" id="UP000325081"/>
    </source>
</evidence>
<keyword evidence="2" id="KW-0808">Transferase</keyword>
<dbReference type="GO" id="GO:0046872">
    <property type="term" value="F:metal ion binding"/>
    <property type="evidence" value="ECO:0007669"/>
    <property type="project" value="UniProtKB-KW"/>
</dbReference>
<dbReference type="SUPFAM" id="SSF53613">
    <property type="entry name" value="Ribokinase-like"/>
    <property type="match status" value="1"/>
</dbReference>
<dbReference type="Gene3D" id="3.40.1190.20">
    <property type="match status" value="1"/>
</dbReference>
<accession>A0A5A7QZI6</accession>
<evidence type="ECO:0000313" key="2">
    <source>
        <dbReference type="EMBL" id="GER49847.1"/>
    </source>
</evidence>
<sequence>MDGVPDNGGEPVVIGGMVLDINAIPSIAANPRTTTPGKLADIFIKALGGQDISEFVKQVGHSKSSCTNLTGVAAECKTSIWFEPVSVAKSKRIASFVEYITYTSPNEDELVAMANALSSRNNFLPIQRDSNSFDSSIGSLFQVLKPPAWVLLEKGVKVVIVTLGPQGVFLCFETTSGLKKQDCKKNEPFSFSRKLYEAINLTCPANKILGTLESKGSHNIAVHFPALSATVVRLTGAGDCLAGGTLASLCSGLDIMQSVAVGIAAAKGAIENENNVIL</sequence>
<name>A0A5A7QZI6_STRAF</name>
<dbReference type="InterPro" id="IPR029056">
    <property type="entry name" value="Ribokinase-like"/>
</dbReference>
<dbReference type="PANTHER" id="PTHR42909:SF1">
    <property type="entry name" value="CARBOHYDRATE KINASE PFKB DOMAIN-CONTAINING PROTEIN"/>
    <property type="match status" value="1"/>
</dbReference>
<dbReference type="GO" id="GO:0005737">
    <property type="term" value="C:cytoplasm"/>
    <property type="evidence" value="ECO:0007669"/>
    <property type="project" value="TreeGrafter"/>
</dbReference>
<proteinExistence type="predicted"/>
<dbReference type="EMBL" id="BKCP01008848">
    <property type="protein sequence ID" value="GER49847.1"/>
    <property type="molecule type" value="Genomic_DNA"/>
</dbReference>
<gene>
    <name evidence="2" type="ORF">STAS_27114</name>
</gene>
<keyword evidence="2" id="KW-0418">Kinase</keyword>
<keyword evidence="1" id="KW-0479">Metal-binding</keyword>
<reference evidence="3" key="1">
    <citation type="journal article" date="2019" name="Curr. Biol.">
        <title>Genome Sequence of Striga asiatica Provides Insight into the Evolution of Plant Parasitism.</title>
        <authorList>
            <person name="Yoshida S."/>
            <person name="Kim S."/>
            <person name="Wafula E.K."/>
            <person name="Tanskanen J."/>
            <person name="Kim Y.M."/>
            <person name="Honaas L."/>
            <person name="Yang Z."/>
            <person name="Spallek T."/>
            <person name="Conn C.E."/>
            <person name="Ichihashi Y."/>
            <person name="Cheong K."/>
            <person name="Cui S."/>
            <person name="Der J.P."/>
            <person name="Gundlach H."/>
            <person name="Jiao Y."/>
            <person name="Hori C."/>
            <person name="Ishida J.K."/>
            <person name="Kasahara H."/>
            <person name="Kiba T."/>
            <person name="Kim M.S."/>
            <person name="Koo N."/>
            <person name="Laohavisit A."/>
            <person name="Lee Y.H."/>
            <person name="Lumba S."/>
            <person name="McCourt P."/>
            <person name="Mortimer J.C."/>
            <person name="Mutuku J.M."/>
            <person name="Nomura T."/>
            <person name="Sasaki-Sekimoto Y."/>
            <person name="Seto Y."/>
            <person name="Wang Y."/>
            <person name="Wakatake T."/>
            <person name="Sakakibara H."/>
            <person name="Demura T."/>
            <person name="Yamaguchi S."/>
            <person name="Yoneyama K."/>
            <person name="Manabe R.I."/>
            <person name="Nelson D.C."/>
            <person name="Schulman A.H."/>
            <person name="Timko M.P."/>
            <person name="dePamphilis C.W."/>
            <person name="Choi D."/>
            <person name="Shirasu K."/>
        </authorList>
    </citation>
    <scope>NUCLEOTIDE SEQUENCE [LARGE SCALE GENOMIC DNA]</scope>
    <source>
        <strain evidence="3">cv. UVA1</strain>
    </source>
</reference>
<keyword evidence="3" id="KW-1185">Reference proteome</keyword>
<evidence type="ECO:0000256" key="1">
    <source>
        <dbReference type="ARBA" id="ARBA00022723"/>
    </source>
</evidence>
<comment type="caution">
    <text evidence="2">The sequence shown here is derived from an EMBL/GenBank/DDBJ whole genome shotgun (WGS) entry which is preliminary data.</text>
</comment>
<dbReference type="GO" id="GO:0016798">
    <property type="term" value="F:hydrolase activity, acting on glycosyl bonds"/>
    <property type="evidence" value="ECO:0007669"/>
    <property type="project" value="TreeGrafter"/>
</dbReference>
<protein>
    <submittedName>
        <fullName evidence="2">Carbohydrate kinase</fullName>
    </submittedName>
</protein>
<organism evidence="2 3">
    <name type="scientific">Striga asiatica</name>
    <name type="common">Asiatic witchweed</name>
    <name type="synonym">Buchnera asiatica</name>
    <dbReference type="NCBI Taxonomy" id="4170"/>
    <lineage>
        <taxon>Eukaryota</taxon>
        <taxon>Viridiplantae</taxon>
        <taxon>Streptophyta</taxon>
        <taxon>Embryophyta</taxon>
        <taxon>Tracheophyta</taxon>
        <taxon>Spermatophyta</taxon>
        <taxon>Magnoliopsida</taxon>
        <taxon>eudicotyledons</taxon>
        <taxon>Gunneridae</taxon>
        <taxon>Pentapetalae</taxon>
        <taxon>asterids</taxon>
        <taxon>lamiids</taxon>
        <taxon>Lamiales</taxon>
        <taxon>Orobanchaceae</taxon>
        <taxon>Buchnereae</taxon>
        <taxon>Striga</taxon>
    </lineage>
</organism>
<dbReference type="AlphaFoldDB" id="A0A5A7QZI6"/>
<dbReference type="GO" id="GO:0004730">
    <property type="term" value="F:pseudouridylate synthase activity"/>
    <property type="evidence" value="ECO:0007669"/>
    <property type="project" value="TreeGrafter"/>
</dbReference>
<dbReference type="PANTHER" id="PTHR42909">
    <property type="entry name" value="ZGC:136858"/>
    <property type="match status" value="1"/>
</dbReference>
<dbReference type="OrthoDB" id="198885at2759"/>
<dbReference type="GO" id="GO:0016301">
    <property type="term" value="F:kinase activity"/>
    <property type="evidence" value="ECO:0007669"/>
    <property type="project" value="UniProtKB-KW"/>
</dbReference>